<dbReference type="InterPro" id="IPR051473">
    <property type="entry name" value="P2Ox-like"/>
</dbReference>
<comment type="cofactor">
    <cofactor evidence="1">
        <name>FAD</name>
        <dbReference type="ChEBI" id="CHEBI:57692"/>
    </cofactor>
</comment>
<reference evidence="8 9" key="1">
    <citation type="submission" date="2020-08" db="EMBL/GenBank/DDBJ databases">
        <title>Genomic Encyclopedia of Type Strains, Phase III (KMG-III): the genomes of soil and plant-associated and newly described type strains.</title>
        <authorList>
            <person name="Whitman W."/>
        </authorList>
    </citation>
    <scope>NUCLEOTIDE SEQUENCE [LARGE SCALE GENOMIC DNA]</scope>
    <source>
        <strain evidence="8 9">CECT 8799</strain>
    </source>
</reference>
<proteinExistence type="inferred from homology"/>
<gene>
    <name evidence="8" type="ORF">FHS09_002771</name>
</gene>
<evidence type="ECO:0000259" key="7">
    <source>
        <dbReference type="Pfam" id="PF05199"/>
    </source>
</evidence>
<dbReference type="InterPro" id="IPR007867">
    <property type="entry name" value="GMC_OxRtase_C"/>
</dbReference>
<evidence type="ECO:0000313" key="9">
    <source>
        <dbReference type="Proteomes" id="UP000535937"/>
    </source>
</evidence>
<feature type="domain" description="Glucose-methanol-choline oxidoreductase N-terminal" evidence="6">
    <location>
        <begin position="195"/>
        <end position="313"/>
    </location>
</feature>
<evidence type="ECO:0000313" key="8">
    <source>
        <dbReference type="EMBL" id="MBB3061928.1"/>
    </source>
</evidence>
<dbReference type="SUPFAM" id="SSF51905">
    <property type="entry name" value="FAD/NAD(P)-binding domain"/>
    <property type="match status" value="1"/>
</dbReference>
<sequence length="538" mass="58297">MPATSPLKSEYDVIVVGAGAAGAAYISRLTAAGLNVLAIERGPFYRDHYNDFYESELAVFNLLWDNNNYGVSGKAFRGTPNLGRAVGGGTLAWTAVALRFFERDFTFASRWGRIPGSNVADWPIRLHHLRRYYSEAEIHMGVSGAPTVWDAPGTPPPPNPPLPLYRGSRLCRDAFERLNMNWAPGRIAVNSQPYNGNGACLNCGHCRAGCRINAKYQADKVLIEPALATGYLTLAYESVVTRLRTSECGRRVCGVTFADTVSGEYRDVDARFVVVCNNPIETPRLLLASANDAHPGGLGNRYDQVGRNFFCHLGTIGYGITEQDLRNSIGHNMGNIMSLDTCENTDNGDYAGGFTLMSLQGAGAGVVALDPLVAVNGERLKEKMAAYNNSILMVSFVEGLPVADNRITLLLAQCDEFGVPKAHVHYDYHDNDIRALGHAQARMRQVLQAAGSSETFVSPEFESHPMGSMRMGRDPHVSATDPWGRVHGIPNLYIGGASLFASGSSVNPTLTLHALALRSADHLVRASLCSEPFTEAVA</sequence>
<evidence type="ECO:0000256" key="4">
    <source>
        <dbReference type="ARBA" id="ARBA00022827"/>
    </source>
</evidence>
<keyword evidence="4" id="KW-0274">FAD</keyword>
<evidence type="ECO:0000256" key="1">
    <source>
        <dbReference type="ARBA" id="ARBA00001974"/>
    </source>
</evidence>
<accession>A0A7W4WE02</accession>
<dbReference type="SUPFAM" id="SSF54373">
    <property type="entry name" value="FAD-linked reductases, C-terminal domain"/>
    <property type="match status" value="1"/>
</dbReference>
<dbReference type="RefSeq" id="WP_183460757.1">
    <property type="nucleotide sequence ID" value="NZ_JACHWZ010000012.1"/>
</dbReference>
<dbReference type="InterPro" id="IPR000172">
    <property type="entry name" value="GMC_OxRdtase_N"/>
</dbReference>
<feature type="domain" description="Glucose-methanol-choline oxidoreductase C-terminal" evidence="7">
    <location>
        <begin position="401"/>
        <end position="516"/>
    </location>
</feature>
<dbReference type="AlphaFoldDB" id="A0A7W4WE02"/>
<dbReference type="InterPro" id="IPR036188">
    <property type="entry name" value="FAD/NAD-bd_sf"/>
</dbReference>
<dbReference type="Proteomes" id="UP000535937">
    <property type="component" value="Unassembled WGS sequence"/>
</dbReference>
<keyword evidence="9" id="KW-1185">Reference proteome</keyword>
<evidence type="ECO:0000256" key="5">
    <source>
        <dbReference type="ARBA" id="ARBA00023002"/>
    </source>
</evidence>
<evidence type="ECO:0000259" key="6">
    <source>
        <dbReference type="Pfam" id="PF00732"/>
    </source>
</evidence>
<dbReference type="PANTHER" id="PTHR42784:SF1">
    <property type="entry name" value="PYRANOSE 2-OXIDASE"/>
    <property type="match status" value="1"/>
</dbReference>
<dbReference type="EMBL" id="JACHWZ010000012">
    <property type="protein sequence ID" value="MBB3061928.1"/>
    <property type="molecule type" value="Genomic_DNA"/>
</dbReference>
<dbReference type="Pfam" id="PF05199">
    <property type="entry name" value="GMC_oxred_C"/>
    <property type="match status" value="1"/>
</dbReference>
<evidence type="ECO:0000256" key="3">
    <source>
        <dbReference type="ARBA" id="ARBA00022630"/>
    </source>
</evidence>
<keyword evidence="3" id="KW-0285">Flavoprotein</keyword>
<dbReference type="GO" id="GO:0016614">
    <property type="term" value="F:oxidoreductase activity, acting on CH-OH group of donors"/>
    <property type="evidence" value="ECO:0007669"/>
    <property type="project" value="InterPro"/>
</dbReference>
<keyword evidence="5" id="KW-0560">Oxidoreductase</keyword>
<comment type="caution">
    <text evidence="8">The sequence shown here is derived from an EMBL/GenBank/DDBJ whole genome shotgun (WGS) entry which is preliminary data.</text>
</comment>
<dbReference type="Gene3D" id="3.50.50.60">
    <property type="entry name" value="FAD/NAD(P)-binding domain"/>
    <property type="match status" value="2"/>
</dbReference>
<evidence type="ECO:0000256" key="2">
    <source>
        <dbReference type="ARBA" id="ARBA00010790"/>
    </source>
</evidence>
<dbReference type="Pfam" id="PF00732">
    <property type="entry name" value="GMC_oxred_N"/>
    <property type="match status" value="1"/>
</dbReference>
<protein>
    <submittedName>
        <fullName evidence="8">Choline dehydrogenase-like flavoprotein</fullName>
    </submittedName>
</protein>
<name>A0A7W4WE02_9GAMM</name>
<organism evidence="8 9">
    <name type="scientific">Microbulbifer rhizosphaerae</name>
    <dbReference type="NCBI Taxonomy" id="1562603"/>
    <lineage>
        <taxon>Bacteria</taxon>
        <taxon>Pseudomonadati</taxon>
        <taxon>Pseudomonadota</taxon>
        <taxon>Gammaproteobacteria</taxon>
        <taxon>Cellvibrionales</taxon>
        <taxon>Microbulbiferaceae</taxon>
        <taxon>Microbulbifer</taxon>
    </lineage>
</organism>
<comment type="similarity">
    <text evidence="2">Belongs to the GMC oxidoreductase family.</text>
</comment>
<dbReference type="PANTHER" id="PTHR42784">
    <property type="entry name" value="PYRANOSE 2-OXIDASE"/>
    <property type="match status" value="1"/>
</dbReference>
<dbReference type="GO" id="GO:0050660">
    <property type="term" value="F:flavin adenine dinucleotide binding"/>
    <property type="evidence" value="ECO:0007669"/>
    <property type="project" value="InterPro"/>
</dbReference>